<dbReference type="Pfam" id="PF00248">
    <property type="entry name" value="Aldo_ket_red"/>
    <property type="match status" value="1"/>
</dbReference>
<dbReference type="Proteomes" id="UP001152604">
    <property type="component" value="Unassembled WGS sequence"/>
</dbReference>
<evidence type="ECO:0000259" key="1">
    <source>
        <dbReference type="Pfam" id="PF00248"/>
    </source>
</evidence>
<dbReference type="InterPro" id="IPR006311">
    <property type="entry name" value="TAT_signal"/>
</dbReference>
<dbReference type="SUPFAM" id="SSF51430">
    <property type="entry name" value="NAD(P)-linked oxidoreductase"/>
    <property type="match status" value="1"/>
</dbReference>
<dbReference type="InterPro" id="IPR023210">
    <property type="entry name" value="NADP_OxRdtase_dom"/>
</dbReference>
<comment type="caution">
    <text evidence="2">The sequence shown here is derived from an EMBL/GenBank/DDBJ whole genome shotgun (WGS) entry which is preliminary data.</text>
</comment>
<dbReference type="InterPro" id="IPR053135">
    <property type="entry name" value="AKR2_Oxidoreductase"/>
</dbReference>
<dbReference type="PROSITE" id="PS51318">
    <property type="entry name" value="TAT"/>
    <property type="match status" value="1"/>
</dbReference>
<feature type="domain" description="NADP-dependent oxidoreductase" evidence="1">
    <location>
        <begin position="55"/>
        <end position="307"/>
    </location>
</feature>
<name>A0ABN8JF24_9HYPH</name>
<organism evidence="2 3">
    <name type="scientific">Mesorhizobium ventifaucium</name>
    <dbReference type="NCBI Taxonomy" id="666020"/>
    <lineage>
        <taxon>Bacteria</taxon>
        <taxon>Pseudomonadati</taxon>
        <taxon>Pseudomonadota</taxon>
        <taxon>Alphaproteobacteria</taxon>
        <taxon>Hyphomicrobiales</taxon>
        <taxon>Phyllobacteriaceae</taxon>
        <taxon>Mesorhizobium</taxon>
    </lineage>
</organism>
<evidence type="ECO:0000313" key="2">
    <source>
        <dbReference type="EMBL" id="CAH2396726.1"/>
    </source>
</evidence>
<evidence type="ECO:0000313" key="3">
    <source>
        <dbReference type="Proteomes" id="UP001152604"/>
    </source>
</evidence>
<reference evidence="2" key="1">
    <citation type="submission" date="2022-03" db="EMBL/GenBank/DDBJ databases">
        <authorList>
            <person name="Brunel B."/>
        </authorList>
    </citation>
    <scope>NUCLEOTIDE SEQUENCE</scope>
    <source>
        <strain evidence="2">STM4922sample</strain>
    </source>
</reference>
<dbReference type="CDD" id="cd19095">
    <property type="entry name" value="AKR_PA4992-like"/>
    <property type="match status" value="1"/>
</dbReference>
<dbReference type="InterPro" id="IPR036812">
    <property type="entry name" value="NAD(P)_OxRdtase_dom_sf"/>
</dbReference>
<dbReference type="PANTHER" id="PTHR43312:SF1">
    <property type="entry name" value="NADP-DEPENDENT OXIDOREDUCTASE DOMAIN-CONTAINING PROTEIN"/>
    <property type="match status" value="1"/>
</dbReference>
<dbReference type="EMBL" id="CAKXZS010000009">
    <property type="protein sequence ID" value="CAH2396726.1"/>
    <property type="molecule type" value="Genomic_DNA"/>
</dbReference>
<gene>
    <name evidence="2" type="ORF">MES4922_170120</name>
</gene>
<accession>A0ABN8JF24</accession>
<dbReference type="PANTHER" id="PTHR43312">
    <property type="entry name" value="D-THREO-ALDOSE 1-DEHYDROGENASE"/>
    <property type="match status" value="1"/>
</dbReference>
<protein>
    <submittedName>
        <fullName evidence="2">Aldo/keto reductase</fullName>
    </submittedName>
</protein>
<sequence length="343" mass="38547">MSRPEFLTTRRHFLRSTATLAAVAAASQFPIKAIAQERSAIMRPIPKTGEMIPAVGLGTFETFDIMPGEPRDHIREIIRSFHEMGGRVIDTSPLYGMSEVSVGDFMIELGIADDIFITNKTWTTGEYLSDNSHSEAQFLRSRERLWRSRMDVQQVHSLENHDQVLHLLRQWKEEGRTRYIGATQWSAEYYDTMERLVAGGTLDFVQIAYTIHTRAAEKRLLQACADNGVAVQVNIPFEKARLFTPVAGQPLPPFAAELGIESWAEYFLKFIISHPSVTVVIPATSNPEHLVENMGALFGELPDQAMRERMADHYASLPGVADALRQPPYPGKNYGGVVKWPFA</sequence>
<keyword evidence="3" id="KW-1185">Reference proteome</keyword>
<dbReference type="Gene3D" id="3.20.20.100">
    <property type="entry name" value="NADP-dependent oxidoreductase domain"/>
    <property type="match status" value="1"/>
</dbReference>
<dbReference type="RefSeq" id="WP_254023928.1">
    <property type="nucleotide sequence ID" value="NZ_CAKXZS010000009.1"/>
</dbReference>
<proteinExistence type="predicted"/>